<feature type="compositionally biased region" description="Polar residues" evidence="1">
    <location>
        <begin position="25"/>
        <end position="35"/>
    </location>
</feature>
<dbReference type="EMBL" id="CYRY02006755">
    <property type="protein sequence ID" value="VCW74147.1"/>
    <property type="molecule type" value="Genomic_DNA"/>
</dbReference>
<name>A0A9X9LL48_GULGU</name>
<sequence>MWSIRTLTFGPVSLSGKSAARRYQTVPSSSLTQRLSAAGRETEDFQPLQSRRTSRLLAQHDTHPKCRMTAFRLEEAGLETLTAVGPSLSRWGVVGK</sequence>
<accession>A0A9X9LL48</accession>
<feature type="region of interest" description="Disordered" evidence="1">
    <location>
        <begin position="23"/>
        <end position="53"/>
    </location>
</feature>
<dbReference type="Proteomes" id="UP000269945">
    <property type="component" value="Unassembled WGS sequence"/>
</dbReference>
<protein>
    <submittedName>
        <fullName evidence="2">Uncharacterized protein</fullName>
    </submittedName>
</protein>
<proteinExistence type="predicted"/>
<comment type="caution">
    <text evidence="2">The sequence shown here is derived from an EMBL/GenBank/DDBJ whole genome shotgun (WGS) entry which is preliminary data.</text>
</comment>
<evidence type="ECO:0000313" key="3">
    <source>
        <dbReference type="Proteomes" id="UP000269945"/>
    </source>
</evidence>
<dbReference type="AlphaFoldDB" id="A0A9X9LL48"/>
<keyword evidence="3" id="KW-1185">Reference proteome</keyword>
<evidence type="ECO:0000256" key="1">
    <source>
        <dbReference type="SAM" id="MobiDB-lite"/>
    </source>
</evidence>
<organism evidence="2 3">
    <name type="scientific">Gulo gulo</name>
    <name type="common">Wolverine</name>
    <name type="synonym">Gluton</name>
    <dbReference type="NCBI Taxonomy" id="48420"/>
    <lineage>
        <taxon>Eukaryota</taxon>
        <taxon>Metazoa</taxon>
        <taxon>Chordata</taxon>
        <taxon>Craniata</taxon>
        <taxon>Vertebrata</taxon>
        <taxon>Euteleostomi</taxon>
        <taxon>Mammalia</taxon>
        <taxon>Eutheria</taxon>
        <taxon>Laurasiatheria</taxon>
        <taxon>Carnivora</taxon>
        <taxon>Caniformia</taxon>
        <taxon>Musteloidea</taxon>
        <taxon>Mustelidae</taxon>
        <taxon>Guloninae</taxon>
        <taxon>Gulo</taxon>
    </lineage>
</organism>
<gene>
    <name evidence="2" type="ORF">BN2614_LOCUS1</name>
</gene>
<evidence type="ECO:0000313" key="2">
    <source>
        <dbReference type="EMBL" id="VCW74147.1"/>
    </source>
</evidence>
<reference evidence="2 3" key="1">
    <citation type="submission" date="2018-10" db="EMBL/GenBank/DDBJ databases">
        <authorList>
            <person name="Ekblom R."/>
            <person name="Jareborg N."/>
        </authorList>
    </citation>
    <scope>NUCLEOTIDE SEQUENCE [LARGE SCALE GENOMIC DNA]</scope>
    <source>
        <tissue evidence="2">Muscle</tissue>
    </source>
</reference>